<organism evidence="3 4">
    <name type="scientific">Mucilaginibacter gilvus</name>
    <dbReference type="NCBI Taxonomy" id="2305909"/>
    <lineage>
        <taxon>Bacteria</taxon>
        <taxon>Pseudomonadati</taxon>
        <taxon>Bacteroidota</taxon>
        <taxon>Sphingobacteriia</taxon>
        <taxon>Sphingobacteriales</taxon>
        <taxon>Sphingobacteriaceae</taxon>
        <taxon>Mucilaginibacter</taxon>
    </lineage>
</organism>
<accession>A0A444MTI7</accession>
<keyword evidence="1" id="KW-1133">Transmembrane helix</keyword>
<evidence type="ECO:0000313" key="3">
    <source>
        <dbReference type="EMBL" id="RWY55924.1"/>
    </source>
</evidence>
<keyword evidence="4" id="KW-1185">Reference proteome</keyword>
<dbReference type="PANTHER" id="PTHR23150:SF35">
    <property type="entry name" value="BLL6746 PROTEIN"/>
    <property type="match status" value="1"/>
</dbReference>
<feature type="domain" description="Sulfatase-modifying factor enzyme-like" evidence="2">
    <location>
        <begin position="85"/>
        <end position="367"/>
    </location>
</feature>
<evidence type="ECO:0000256" key="1">
    <source>
        <dbReference type="SAM" id="Phobius"/>
    </source>
</evidence>
<dbReference type="PANTHER" id="PTHR23150">
    <property type="entry name" value="SULFATASE MODIFYING FACTOR 1, 2"/>
    <property type="match status" value="1"/>
</dbReference>
<dbReference type="InterPro" id="IPR051043">
    <property type="entry name" value="Sulfatase_Mod_Factor_Kinase"/>
</dbReference>
<protein>
    <submittedName>
        <fullName evidence="3">Formylglycine-generating enzyme family protein</fullName>
    </submittedName>
</protein>
<dbReference type="OrthoDB" id="9773278at2"/>
<dbReference type="EMBL" id="SBIW01000002">
    <property type="protein sequence ID" value="RWY55924.1"/>
    <property type="molecule type" value="Genomic_DNA"/>
</dbReference>
<dbReference type="AlphaFoldDB" id="A0A444MTI7"/>
<gene>
    <name evidence="3" type="ORF">EPL05_06005</name>
</gene>
<name>A0A444MTI7_9SPHI</name>
<dbReference type="SUPFAM" id="SSF56436">
    <property type="entry name" value="C-type lectin-like"/>
    <property type="match status" value="1"/>
</dbReference>
<evidence type="ECO:0000259" key="2">
    <source>
        <dbReference type="Pfam" id="PF03781"/>
    </source>
</evidence>
<keyword evidence="1" id="KW-0472">Membrane</keyword>
<comment type="caution">
    <text evidence="3">The sequence shown here is derived from an EMBL/GenBank/DDBJ whole genome shotgun (WGS) entry which is preliminary data.</text>
</comment>
<dbReference type="InterPro" id="IPR016187">
    <property type="entry name" value="CTDL_fold"/>
</dbReference>
<reference evidence="3 4" key="1">
    <citation type="submission" date="2019-01" db="EMBL/GenBank/DDBJ databases">
        <title>Mucilaginibacter antarcticum sp. nov., isolated from antarctic soil.</title>
        <authorList>
            <person name="Yan Y.-Q."/>
            <person name="Du Z.-J."/>
        </authorList>
    </citation>
    <scope>NUCLEOTIDE SEQUENCE [LARGE SCALE GENOMIC DNA]</scope>
    <source>
        <strain evidence="3 4">F01003</strain>
    </source>
</reference>
<dbReference type="InterPro" id="IPR005532">
    <property type="entry name" value="SUMF_dom"/>
</dbReference>
<keyword evidence="1" id="KW-0812">Transmembrane</keyword>
<dbReference type="InterPro" id="IPR042095">
    <property type="entry name" value="SUMF_sf"/>
</dbReference>
<proteinExistence type="predicted"/>
<dbReference type="Gene3D" id="3.90.1580.10">
    <property type="entry name" value="paralog of FGE (formylglycine-generating enzyme)"/>
    <property type="match status" value="1"/>
</dbReference>
<dbReference type="GO" id="GO:0120147">
    <property type="term" value="F:formylglycine-generating oxidase activity"/>
    <property type="evidence" value="ECO:0007669"/>
    <property type="project" value="TreeGrafter"/>
</dbReference>
<dbReference type="Pfam" id="PF03781">
    <property type="entry name" value="FGE-sulfatase"/>
    <property type="match status" value="1"/>
</dbReference>
<evidence type="ECO:0000313" key="4">
    <source>
        <dbReference type="Proteomes" id="UP000286701"/>
    </source>
</evidence>
<feature type="transmembrane region" description="Helical" evidence="1">
    <location>
        <begin position="50"/>
        <end position="69"/>
    </location>
</feature>
<dbReference type="Proteomes" id="UP000286701">
    <property type="component" value="Unassembled WGS sequence"/>
</dbReference>
<sequence length="369" mass="41078">MIKLKTLPVMKQFRNNATCKKIVPYSQWPKKNEQISINCDIRSFLSRLNILAVALLILSTNFITITALAQQKLKPGQSFKDCFNCPVMVVIPAGKFTMGSPENEDGHSVVEGPQKSVSVGQFAAAKFDVTLGQWQAFVKATSRPVMGGCAFSGFKDTTRKDWDDNPNASWRNLGFTQDSTHPVVCITWNDAQDYVKWLSKKTGYTYRLLTEAEWEYAARAGTTTAYPWGTAASHEFANYGADSGWTGMISKRDKWMCTSPVGSFPPNEFGLYDMQGNVLQYVEDCFSASLSDVPADGSAYKTDVILKMTGRYSFMNGKRSCDSRMVRGGDWGDPPQMIRSGFRNWAPGRGFTIDNYRSGGVGFRVARIL</sequence>